<dbReference type="HAMAP" id="MF_01456">
    <property type="entry name" value="NDH1_NuoK"/>
    <property type="match status" value="1"/>
</dbReference>
<feature type="transmembrane region" description="Helical" evidence="12">
    <location>
        <begin position="6"/>
        <end position="25"/>
    </location>
</feature>
<dbReference type="EC" id="7.1.1.-" evidence="12"/>
<dbReference type="Pfam" id="PF00420">
    <property type="entry name" value="Oxidored_q2"/>
    <property type="match status" value="1"/>
</dbReference>
<feature type="transmembrane region" description="Helical" evidence="12">
    <location>
        <begin position="62"/>
        <end position="85"/>
    </location>
</feature>
<keyword evidence="8 12" id="KW-1278">Translocase</keyword>
<accession>A0A7C3Z093</accession>
<evidence type="ECO:0000256" key="2">
    <source>
        <dbReference type="ARBA" id="ARBA00004141"/>
    </source>
</evidence>
<keyword evidence="12" id="KW-1003">Cell membrane</keyword>
<evidence type="ECO:0000256" key="11">
    <source>
        <dbReference type="ARBA" id="ARBA00023136"/>
    </source>
</evidence>
<name>A0A7C3Z093_9BACT</name>
<keyword evidence="12" id="KW-0830">Ubiquinone</keyword>
<keyword evidence="13" id="KW-0560">Oxidoreductase</keyword>
<comment type="catalytic activity">
    <reaction evidence="12">
        <text>a quinone + NADH + 5 H(+)(in) = a quinol + NAD(+) + 4 H(+)(out)</text>
        <dbReference type="Rhea" id="RHEA:57888"/>
        <dbReference type="ChEBI" id="CHEBI:15378"/>
        <dbReference type="ChEBI" id="CHEBI:24646"/>
        <dbReference type="ChEBI" id="CHEBI:57540"/>
        <dbReference type="ChEBI" id="CHEBI:57945"/>
        <dbReference type="ChEBI" id="CHEBI:132124"/>
    </reaction>
</comment>
<dbReference type="InterPro" id="IPR039428">
    <property type="entry name" value="NUOK/Mnh_C1-like"/>
</dbReference>
<dbReference type="GO" id="GO:0030964">
    <property type="term" value="C:NADH dehydrogenase complex"/>
    <property type="evidence" value="ECO:0007669"/>
    <property type="project" value="TreeGrafter"/>
</dbReference>
<dbReference type="GO" id="GO:0048038">
    <property type="term" value="F:quinone binding"/>
    <property type="evidence" value="ECO:0007669"/>
    <property type="project" value="UniProtKB-KW"/>
</dbReference>
<dbReference type="GO" id="GO:0005886">
    <property type="term" value="C:plasma membrane"/>
    <property type="evidence" value="ECO:0007669"/>
    <property type="project" value="UniProtKB-SubCell"/>
</dbReference>
<evidence type="ECO:0000256" key="12">
    <source>
        <dbReference type="HAMAP-Rule" id="MF_01456"/>
    </source>
</evidence>
<dbReference type="PANTHER" id="PTHR11434">
    <property type="entry name" value="NADH-UBIQUINONE OXIDOREDUCTASE SUBUNIT ND4L"/>
    <property type="match status" value="1"/>
</dbReference>
<evidence type="ECO:0000256" key="4">
    <source>
        <dbReference type="ARBA" id="ARBA00022448"/>
    </source>
</evidence>
<feature type="transmembrane region" description="Helical" evidence="12">
    <location>
        <begin position="30"/>
        <end position="50"/>
    </location>
</feature>
<evidence type="ECO:0000256" key="8">
    <source>
        <dbReference type="ARBA" id="ARBA00022967"/>
    </source>
</evidence>
<dbReference type="FunFam" id="1.10.287.3510:FF:000001">
    <property type="entry name" value="NADH-quinone oxidoreductase subunit K"/>
    <property type="match status" value="1"/>
</dbReference>
<evidence type="ECO:0000256" key="7">
    <source>
        <dbReference type="ARBA" id="ARBA00022719"/>
    </source>
</evidence>
<evidence type="ECO:0000256" key="1">
    <source>
        <dbReference type="ARBA" id="ARBA00002378"/>
    </source>
</evidence>
<keyword evidence="6 12" id="KW-0812">Transmembrane</keyword>
<proteinExistence type="inferred from homology"/>
<evidence type="ECO:0000256" key="9">
    <source>
        <dbReference type="ARBA" id="ARBA00022989"/>
    </source>
</evidence>
<dbReference type="NCBIfam" id="NF004323">
    <property type="entry name" value="PRK05715.1-5"/>
    <property type="match status" value="1"/>
</dbReference>
<dbReference type="InterPro" id="IPR001133">
    <property type="entry name" value="NADH_UbQ_OxRdtase_chain4L/K"/>
</dbReference>
<dbReference type="NCBIfam" id="NF004320">
    <property type="entry name" value="PRK05715.1-2"/>
    <property type="match status" value="1"/>
</dbReference>
<protein>
    <recommendedName>
        <fullName evidence="12">NADH-quinone oxidoreductase subunit K</fullName>
        <ecNumber evidence="12">7.1.1.-</ecNumber>
    </recommendedName>
    <alternativeName>
        <fullName evidence="12">NADH dehydrogenase I subunit K</fullName>
    </alternativeName>
    <alternativeName>
        <fullName evidence="12">NDH-1 subunit K</fullName>
    </alternativeName>
</protein>
<keyword evidence="7 12" id="KW-0874">Quinone</keyword>
<comment type="function">
    <text evidence="1 12">NDH-1 shuttles electrons from NADH, via FMN and iron-sulfur (Fe-S) centers, to quinones in the respiratory chain. The immediate electron acceptor for the enzyme in this species is believed to be ubiquinone. Couples the redox reaction to proton translocation (for every two electrons transferred, four hydrogen ions are translocated across the cytoplasmic membrane), and thus conserves the redox energy in a proton gradient.</text>
</comment>
<keyword evidence="10 12" id="KW-0520">NAD</keyword>
<comment type="similarity">
    <text evidence="3 12">Belongs to the complex I subunit 4L family.</text>
</comment>
<dbReference type="NCBIfam" id="NF004321">
    <property type="entry name" value="PRK05715.1-3"/>
    <property type="match status" value="1"/>
</dbReference>
<evidence type="ECO:0000256" key="10">
    <source>
        <dbReference type="ARBA" id="ARBA00023027"/>
    </source>
</evidence>
<dbReference type="PANTHER" id="PTHR11434:SF21">
    <property type="entry name" value="NADH DEHYDROGENASE SUBUNIT 4L-RELATED"/>
    <property type="match status" value="1"/>
</dbReference>
<evidence type="ECO:0000256" key="3">
    <source>
        <dbReference type="ARBA" id="ARBA00010519"/>
    </source>
</evidence>
<keyword evidence="4 12" id="KW-0813">Transport</keyword>
<keyword evidence="11 12" id="KW-0472">Membrane</keyword>
<dbReference type="Gene3D" id="1.10.287.3510">
    <property type="match status" value="1"/>
</dbReference>
<comment type="subcellular location">
    <subcellularLocation>
        <location evidence="12">Cell membrane</location>
        <topology evidence="12">Multi-pass membrane protein</topology>
    </subcellularLocation>
    <subcellularLocation>
        <location evidence="2">Membrane</location>
        <topology evidence="2">Multi-pass membrane protein</topology>
    </subcellularLocation>
</comment>
<dbReference type="EMBL" id="DTMF01000098">
    <property type="protein sequence ID" value="HGF33486.1"/>
    <property type="molecule type" value="Genomic_DNA"/>
</dbReference>
<dbReference type="AlphaFoldDB" id="A0A7C3Z093"/>
<organism evidence="13">
    <name type="scientific">Desulfobacca acetoxidans</name>
    <dbReference type="NCBI Taxonomy" id="60893"/>
    <lineage>
        <taxon>Bacteria</taxon>
        <taxon>Pseudomonadati</taxon>
        <taxon>Thermodesulfobacteriota</taxon>
        <taxon>Desulfobaccia</taxon>
        <taxon>Desulfobaccales</taxon>
        <taxon>Desulfobaccaceae</taxon>
        <taxon>Desulfobacca</taxon>
    </lineage>
</organism>
<evidence type="ECO:0000256" key="5">
    <source>
        <dbReference type="ARBA" id="ARBA00022519"/>
    </source>
</evidence>
<evidence type="ECO:0000313" key="13">
    <source>
        <dbReference type="EMBL" id="HGF33486.1"/>
    </source>
</evidence>
<reference evidence="13" key="1">
    <citation type="journal article" date="2020" name="mSystems">
        <title>Genome- and Community-Level Interaction Insights into Carbon Utilization and Element Cycling Functions of Hydrothermarchaeota in Hydrothermal Sediment.</title>
        <authorList>
            <person name="Zhou Z."/>
            <person name="Liu Y."/>
            <person name="Xu W."/>
            <person name="Pan J."/>
            <person name="Luo Z.H."/>
            <person name="Li M."/>
        </authorList>
    </citation>
    <scope>NUCLEOTIDE SEQUENCE [LARGE SCALE GENOMIC DNA]</scope>
    <source>
        <strain evidence="13">SpSt-897</strain>
    </source>
</reference>
<keyword evidence="5" id="KW-0997">Cell inner membrane</keyword>
<dbReference type="GO" id="GO:0050136">
    <property type="term" value="F:NADH dehydrogenase (quinone) (non-electrogenic) activity"/>
    <property type="evidence" value="ECO:0007669"/>
    <property type="project" value="UniProtKB-UniRule"/>
</dbReference>
<keyword evidence="9 12" id="KW-1133">Transmembrane helix</keyword>
<comment type="caution">
    <text evidence="13">The sequence shown here is derived from an EMBL/GenBank/DDBJ whole genome shotgun (WGS) entry which is preliminary data.</text>
</comment>
<evidence type="ECO:0000256" key="6">
    <source>
        <dbReference type="ARBA" id="ARBA00022692"/>
    </source>
</evidence>
<dbReference type="GO" id="GO:0042773">
    <property type="term" value="P:ATP synthesis coupled electron transport"/>
    <property type="evidence" value="ECO:0007669"/>
    <property type="project" value="InterPro"/>
</dbReference>
<sequence>MVVPLPYVLGLSVALFTLGAIGVLIRRNILIILMCLEMMLNAVNLAFIGFADHFTAVDGQMFVFFVLTVAAAEVAVGLALVVAIYRRRATVYVDDLNILKW</sequence>
<gene>
    <name evidence="12 13" type="primary">nuoK</name>
    <name evidence="13" type="ORF">ENW96_03725</name>
</gene>
<comment type="subunit">
    <text evidence="12">NDH-1 is composed of 14 different subunits. Subunits NuoA, H, J, K, L, M, N constitute the membrane sector of the complex.</text>
</comment>